<protein>
    <recommendedName>
        <fullName evidence="1">RNA polymerase sigma factor 70 region 4 type 2 domain-containing protein</fullName>
    </recommendedName>
</protein>
<dbReference type="InterPro" id="IPR013324">
    <property type="entry name" value="RNA_pol_sigma_r3/r4-like"/>
</dbReference>
<comment type="caution">
    <text evidence="2">The sequence shown here is derived from an EMBL/GenBank/DDBJ whole genome shotgun (WGS) entry which is preliminary data.</text>
</comment>
<dbReference type="EMBL" id="VSSQ01005086">
    <property type="protein sequence ID" value="MPM27787.1"/>
    <property type="molecule type" value="Genomic_DNA"/>
</dbReference>
<dbReference type="Gene3D" id="1.10.10.10">
    <property type="entry name" value="Winged helix-like DNA-binding domain superfamily/Winged helix DNA-binding domain"/>
    <property type="match status" value="1"/>
</dbReference>
<evidence type="ECO:0000313" key="2">
    <source>
        <dbReference type="EMBL" id="MPM27787.1"/>
    </source>
</evidence>
<accession>A0A644YHN5</accession>
<dbReference type="AlphaFoldDB" id="A0A644YHN5"/>
<sequence>MEGGEVLELSPSRKTSIRYQFESFCKKVLRNERSDYDREQCRRTAREQLFSELPAALLDRLGAMDDYHAESYVFEVFGHSVIIHSDRLGEALLDLGRSASDILLLAYCLELSDREIADALGLSRSTVQRRRHHSLSAIKKRMEE</sequence>
<proteinExistence type="predicted"/>
<dbReference type="Pfam" id="PF08281">
    <property type="entry name" value="Sigma70_r4_2"/>
    <property type="match status" value="1"/>
</dbReference>
<organism evidence="2">
    <name type="scientific">bioreactor metagenome</name>
    <dbReference type="NCBI Taxonomy" id="1076179"/>
    <lineage>
        <taxon>unclassified sequences</taxon>
        <taxon>metagenomes</taxon>
        <taxon>ecological metagenomes</taxon>
    </lineage>
</organism>
<evidence type="ECO:0000259" key="1">
    <source>
        <dbReference type="Pfam" id="PF08281"/>
    </source>
</evidence>
<gene>
    <name evidence="2" type="ORF">SDC9_74301</name>
</gene>
<dbReference type="GO" id="GO:0003677">
    <property type="term" value="F:DNA binding"/>
    <property type="evidence" value="ECO:0007669"/>
    <property type="project" value="InterPro"/>
</dbReference>
<feature type="domain" description="RNA polymerase sigma factor 70 region 4 type 2" evidence="1">
    <location>
        <begin position="87"/>
        <end position="136"/>
    </location>
</feature>
<name>A0A644YHN5_9ZZZZ</name>
<reference evidence="2" key="1">
    <citation type="submission" date="2019-08" db="EMBL/GenBank/DDBJ databases">
        <authorList>
            <person name="Kucharzyk K."/>
            <person name="Murdoch R.W."/>
            <person name="Higgins S."/>
            <person name="Loffler F."/>
        </authorList>
    </citation>
    <scope>NUCLEOTIDE SEQUENCE</scope>
</reference>
<dbReference type="GO" id="GO:0006352">
    <property type="term" value="P:DNA-templated transcription initiation"/>
    <property type="evidence" value="ECO:0007669"/>
    <property type="project" value="InterPro"/>
</dbReference>
<dbReference type="InterPro" id="IPR013249">
    <property type="entry name" value="RNA_pol_sigma70_r4_t2"/>
</dbReference>
<dbReference type="GO" id="GO:0016987">
    <property type="term" value="F:sigma factor activity"/>
    <property type="evidence" value="ECO:0007669"/>
    <property type="project" value="InterPro"/>
</dbReference>
<dbReference type="SUPFAM" id="SSF88659">
    <property type="entry name" value="Sigma3 and sigma4 domains of RNA polymerase sigma factors"/>
    <property type="match status" value="1"/>
</dbReference>
<dbReference type="InterPro" id="IPR036388">
    <property type="entry name" value="WH-like_DNA-bd_sf"/>
</dbReference>